<organism evidence="2 3">
    <name type="scientific">Polytolypa hystricis (strain UAMH7299)</name>
    <dbReference type="NCBI Taxonomy" id="1447883"/>
    <lineage>
        <taxon>Eukaryota</taxon>
        <taxon>Fungi</taxon>
        <taxon>Dikarya</taxon>
        <taxon>Ascomycota</taxon>
        <taxon>Pezizomycotina</taxon>
        <taxon>Eurotiomycetes</taxon>
        <taxon>Eurotiomycetidae</taxon>
        <taxon>Onygenales</taxon>
        <taxon>Onygenales incertae sedis</taxon>
        <taxon>Polytolypa</taxon>
    </lineage>
</organism>
<comment type="caution">
    <text evidence="2">The sequence shown here is derived from an EMBL/GenBank/DDBJ whole genome shotgun (WGS) entry which is preliminary data.</text>
</comment>
<proteinExistence type="predicted"/>
<dbReference type="OrthoDB" id="5088977at2759"/>
<name>A0A2B7YID7_POLH7</name>
<evidence type="ECO:0000313" key="3">
    <source>
        <dbReference type="Proteomes" id="UP000224634"/>
    </source>
</evidence>
<sequence length="196" mass="21751">MEDSFHMVAGGDSIANNSLLEVDDPNDLYDSEHKRWKISQKCTIAEDKAYSDVSLNQCKDVCKDEIEKAQEERRMYNYSYMGFYPLDKGIPWEKLPGSSLTIGCFIFMSAIKLVLDPGSLFLSPAGKVIDAGLAYPEDEDPAGAFQWWTTPCDRTDLVPANLKKAIDILRAVTDVGKFKPPKDIGKGSGKNSKGRS</sequence>
<keyword evidence="3" id="KW-1185">Reference proteome</keyword>
<evidence type="ECO:0000256" key="1">
    <source>
        <dbReference type="SAM" id="MobiDB-lite"/>
    </source>
</evidence>
<gene>
    <name evidence="2" type="ORF">AJ80_03367</name>
</gene>
<evidence type="ECO:0000313" key="2">
    <source>
        <dbReference type="EMBL" id="PGH21316.1"/>
    </source>
</evidence>
<feature type="region of interest" description="Disordered" evidence="1">
    <location>
        <begin position="177"/>
        <end position="196"/>
    </location>
</feature>
<dbReference type="AlphaFoldDB" id="A0A2B7YID7"/>
<protein>
    <submittedName>
        <fullName evidence="2">Uncharacterized protein</fullName>
    </submittedName>
</protein>
<dbReference type="EMBL" id="PDNA01000037">
    <property type="protein sequence ID" value="PGH21316.1"/>
    <property type="molecule type" value="Genomic_DNA"/>
</dbReference>
<reference evidence="2 3" key="1">
    <citation type="submission" date="2017-10" db="EMBL/GenBank/DDBJ databases">
        <title>Comparative genomics in systemic dimorphic fungi from Ajellomycetaceae.</title>
        <authorList>
            <person name="Munoz J.F."/>
            <person name="Mcewen J.G."/>
            <person name="Clay O.K."/>
            <person name="Cuomo C.A."/>
        </authorList>
    </citation>
    <scope>NUCLEOTIDE SEQUENCE [LARGE SCALE GENOMIC DNA]</scope>
    <source>
        <strain evidence="2 3">UAMH7299</strain>
    </source>
</reference>
<dbReference type="Proteomes" id="UP000224634">
    <property type="component" value="Unassembled WGS sequence"/>
</dbReference>
<accession>A0A2B7YID7</accession>
<dbReference type="STRING" id="1447883.A0A2B7YID7"/>